<evidence type="ECO:0000313" key="4">
    <source>
        <dbReference type="EMBL" id="RFS83063.1"/>
    </source>
</evidence>
<dbReference type="Proteomes" id="UP000262882">
    <property type="component" value="Unassembled WGS sequence"/>
</dbReference>
<name>A0A372GDA9_9ACTN</name>
<keyword evidence="2" id="KW-0812">Transmembrane</keyword>
<evidence type="ECO:0000256" key="3">
    <source>
        <dbReference type="SAM" id="SignalP"/>
    </source>
</evidence>
<feature type="compositionally biased region" description="Polar residues" evidence="1">
    <location>
        <begin position="264"/>
        <end position="275"/>
    </location>
</feature>
<keyword evidence="3" id="KW-0732">Signal</keyword>
<evidence type="ECO:0000256" key="2">
    <source>
        <dbReference type="SAM" id="Phobius"/>
    </source>
</evidence>
<keyword evidence="5" id="KW-1185">Reference proteome</keyword>
<feature type="transmembrane region" description="Helical" evidence="2">
    <location>
        <begin position="295"/>
        <end position="315"/>
    </location>
</feature>
<feature type="chain" id="PRO_5038698264" description="DUF5666 domain-containing protein" evidence="3">
    <location>
        <begin position="22"/>
        <end position="341"/>
    </location>
</feature>
<comment type="caution">
    <text evidence="4">The sequence shown here is derived from an EMBL/GenBank/DDBJ whole genome shotgun (WGS) entry which is preliminary data.</text>
</comment>
<feature type="compositionally biased region" description="Basic residues" evidence="1">
    <location>
        <begin position="326"/>
        <end position="341"/>
    </location>
</feature>
<feature type="compositionally biased region" description="Low complexity" evidence="1">
    <location>
        <begin position="198"/>
        <end position="210"/>
    </location>
</feature>
<keyword evidence="2" id="KW-0472">Membrane</keyword>
<organism evidence="4 5">
    <name type="scientific">Actinomadura spongiicola</name>
    <dbReference type="NCBI Taxonomy" id="2303421"/>
    <lineage>
        <taxon>Bacteria</taxon>
        <taxon>Bacillati</taxon>
        <taxon>Actinomycetota</taxon>
        <taxon>Actinomycetes</taxon>
        <taxon>Streptosporangiales</taxon>
        <taxon>Thermomonosporaceae</taxon>
        <taxon>Actinomadura</taxon>
    </lineage>
</organism>
<keyword evidence="2" id="KW-1133">Transmembrane helix</keyword>
<sequence>MICRSAAIPAIIGLGAAAVVAAGGATALAGPPTPTATASGVGDTAPKISVIAKNSTVTMGASAVILTTAEVGDETSKPLKPLKVTKVHLTVEPNKGAPEVTEGCPVVSDACVLVDDKGNAKQVRSVVKLGRTVNEDVTLSVIVTVEATVDEKPVTLEAKPATVKFDYTPPSSPPPKTPSDPKDPKGPKDKTTPPKPSPTKSKSKASTTSAGSGGSGSGRSGSSGTGTTGGVIPPAPNASFDPRNPQVALPPIAPPGAPNPSVAPGTSMTPQSRLQGNKAPVAQDLTFERMASTQVAWLAALLVAFSLLLTQLRLGRRRLPAEAPKRPKGTHRRPRHGMFGE</sequence>
<protein>
    <recommendedName>
        <fullName evidence="6">DUF5666 domain-containing protein</fullName>
    </recommendedName>
</protein>
<feature type="compositionally biased region" description="Basic and acidic residues" evidence="1">
    <location>
        <begin position="179"/>
        <end position="192"/>
    </location>
</feature>
<feature type="region of interest" description="Disordered" evidence="1">
    <location>
        <begin position="160"/>
        <end position="277"/>
    </location>
</feature>
<dbReference type="OrthoDB" id="3468585at2"/>
<evidence type="ECO:0008006" key="6">
    <source>
        <dbReference type="Google" id="ProtNLM"/>
    </source>
</evidence>
<feature type="signal peptide" evidence="3">
    <location>
        <begin position="1"/>
        <end position="21"/>
    </location>
</feature>
<dbReference type="RefSeq" id="WP_117401760.1">
    <property type="nucleotide sequence ID" value="NZ_QVNQ01000007.1"/>
</dbReference>
<reference evidence="4 5" key="1">
    <citation type="submission" date="2018-08" db="EMBL/GenBank/DDBJ databases">
        <title>Actinomadura spongicola sp. nov., isolated from marine sponge Leucetta chagosensis.</title>
        <authorList>
            <person name="Li L."/>
            <person name="Lin H.W."/>
        </authorList>
    </citation>
    <scope>NUCLEOTIDE SEQUENCE [LARGE SCALE GENOMIC DNA]</scope>
    <source>
        <strain evidence="4 5">LHW52907</strain>
    </source>
</reference>
<evidence type="ECO:0000313" key="5">
    <source>
        <dbReference type="Proteomes" id="UP000262882"/>
    </source>
</evidence>
<evidence type="ECO:0000256" key="1">
    <source>
        <dbReference type="SAM" id="MobiDB-lite"/>
    </source>
</evidence>
<dbReference type="AlphaFoldDB" id="A0A372GDA9"/>
<accession>A0A372GDA9</accession>
<feature type="region of interest" description="Disordered" evidence="1">
    <location>
        <begin position="320"/>
        <end position="341"/>
    </location>
</feature>
<dbReference type="EMBL" id="QVNQ01000007">
    <property type="protein sequence ID" value="RFS83063.1"/>
    <property type="molecule type" value="Genomic_DNA"/>
</dbReference>
<gene>
    <name evidence="4" type="ORF">D0T12_23040</name>
</gene>
<proteinExistence type="predicted"/>
<feature type="compositionally biased region" description="Gly residues" evidence="1">
    <location>
        <begin position="211"/>
        <end position="229"/>
    </location>
</feature>